<keyword evidence="3" id="KW-1185">Reference proteome</keyword>
<feature type="compositionally biased region" description="Polar residues" evidence="1">
    <location>
        <begin position="306"/>
        <end position="319"/>
    </location>
</feature>
<dbReference type="OrthoDB" id="313452at2759"/>
<evidence type="ECO:0000256" key="1">
    <source>
        <dbReference type="SAM" id="MobiDB-lite"/>
    </source>
</evidence>
<gene>
    <name evidence="2" type="primary">Contig19544.g20719</name>
    <name evidence="2" type="ORF">STYLEM_6213</name>
</gene>
<protein>
    <submittedName>
        <fullName evidence="2">Uncharacterized protein</fullName>
    </submittedName>
</protein>
<accession>A0A078A8X5</accession>
<dbReference type="EMBL" id="CCKQ01005980">
    <property type="protein sequence ID" value="CDW77253.1"/>
    <property type="molecule type" value="Genomic_DNA"/>
</dbReference>
<organism evidence="2 3">
    <name type="scientific">Stylonychia lemnae</name>
    <name type="common">Ciliate</name>
    <dbReference type="NCBI Taxonomy" id="5949"/>
    <lineage>
        <taxon>Eukaryota</taxon>
        <taxon>Sar</taxon>
        <taxon>Alveolata</taxon>
        <taxon>Ciliophora</taxon>
        <taxon>Intramacronucleata</taxon>
        <taxon>Spirotrichea</taxon>
        <taxon>Stichotrichia</taxon>
        <taxon>Sporadotrichida</taxon>
        <taxon>Oxytrichidae</taxon>
        <taxon>Stylonychinae</taxon>
        <taxon>Stylonychia</taxon>
    </lineage>
</organism>
<sequence length="319" mass="36859">MDSPMNADFFYANESSYYQQSYESDYEAPCACRNISQMFDDSDKKQVEMFQLTESALDGGFLNKMNEVHHTCDSVYPFLQECDDSMSPELYLTSQKGNLLSKTCSFFEHNYLNNESELQDRFHLSNHIDQFLAVNMKIEEPLIEDKGHCSTKDHSFHYDKEELSFIMEQYEVHPPHQQDQRENVPNSAEDAEKDQDPMSKTKAIKKQKHRHHISKCGHEDMPYYANGMCQNCYHAKGRTKKATKCEHQDRPLYAKGICKNCYLSIYHKKKRSELKTTTSSVSSTSAASIIEEHSTPISPKLKLEGNQKSPRNQKISEAV</sequence>
<feature type="compositionally biased region" description="Basic residues" evidence="1">
    <location>
        <begin position="202"/>
        <end position="211"/>
    </location>
</feature>
<reference evidence="2 3" key="1">
    <citation type="submission" date="2014-06" db="EMBL/GenBank/DDBJ databases">
        <authorList>
            <person name="Swart Estienne"/>
        </authorList>
    </citation>
    <scope>NUCLEOTIDE SEQUENCE [LARGE SCALE GENOMIC DNA]</scope>
    <source>
        <strain evidence="2 3">130c</strain>
    </source>
</reference>
<dbReference type="Proteomes" id="UP000039865">
    <property type="component" value="Unassembled WGS sequence"/>
</dbReference>
<feature type="region of interest" description="Disordered" evidence="1">
    <location>
        <begin position="273"/>
        <end position="319"/>
    </location>
</feature>
<evidence type="ECO:0000313" key="2">
    <source>
        <dbReference type="EMBL" id="CDW77253.1"/>
    </source>
</evidence>
<evidence type="ECO:0000313" key="3">
    <source>
        <dbReference type="Proteomes" id="UP000039865"/>
    </source>
</evidence>
<dbReference type="AlphaFoldDB" id="A0A078A8X5"/>
<feature type="compositionally biased region" description="Low complexity" evidence="1">
    <location>
        <begin position="276"/>
        <end position="288"/>
    </location>
</feature>
<proteinExistence type="predicted"/>
<dbReference type="InParanoid" id="A0A078A8X5"/>
<name>A0A078A8X5_STYLE</name>
<feature type="region of interest" description="Disordered" evidence="1">
    <location>
        <begin position="174"/>
        <end position="211"/>
    </location>
</feature>